<feature type="compositionally biased region" description="Low complexity" evidence="1">
    <location>
        <begin position="490"/>
        <end position="514"/>
    </location>
</feature>
<dbReference type="AlphaFoldDB" id="A0A8H7P0S2"/>
<feature type="compositionally biased region" description="Low complexity" evidence="1">
    <location>
        <begin position="294"/>
        <end position="303"/>
    </location>
</feature>
<feature type="compositionally biased region" description="Polar residues" evidence="1">
    <location>
        <begin position="424"/>
        <end position="441"/>
    </location>
</feature>
<feature type="compositionally biased region" description="Polar residues" evidence="1">
    <location>
        <begin position="617"/>
        <end position="629"/>
    </location>
</feature>
<dbReference type="GO" id="GO:0005816">
    <property type="term" value="C:spindle pole body"/>
    <property type="evidence" value="ECO:0007669"/>
    <property type="project" value="TreeGrafter"/>
</dbReference>
<evidence type="ECO:0000259" key="2">
    <source>
        <dbReference type="PROSITE" id="PS51460"/>
    </source>
</evidence>
<dbReference type="GO" id="GO:0043332">
    <property type="term" value="C:mating projection tip"/>
    <property type="evidence" value="ECO:0007669"/>
    <property type="project" value="TreeGrafter"/>
</dbReference>
<protein>
    <recommendedName>
        <fullName evidence="2">GAR domain-containing protein</fullName>
    </recommendedName>
</protein>
<feature type="domain" description="GAR" evidence="2">
    <location>
        <begin position="713"/>
        <end position="808"/>
    </location>
</feature>
<dbReference type="GO" id="GO:0008017">
    <property type="term" value="F:microtubule binding"/>
    <property type="evidence" value="ECO:0007669"/>
    <property type="project" value="InterPro"/>
</dbReference>
<feature type="compositionally biased region" description="Polar residues" evidence="1">
    <location>
        <begin position="674"/>
        <end position="686"/>
    </location>
</feature>
<feature type="compositionally biased region" description="Polar residues" evidence="1">
    <location>
        <begin position="328"/>
        <end position="337"/>
    </location>
</feature>
<feature type="compositionally biased region" description="Polar residues" evidence="1">
    <location>
        <begin position="567"/>
        <end position="577"/>
    </location>
</feature>
<proteinExistence type="predicted"/>
<dbReference type="PROSITE" id="PS51460">
    <property type="entry name" value="GAR"/>
    <property type="match status" value="1"/>
</dbReference>
<feature type="region of interest" description="Disordered" evidence="1">
    <location>
        <begin position="490"/>
        <end position="643"/>
    </location>
</feature>
<evidence type="ECO:0000313" key="4">
    <source>
        <dbReference type="Proteomes" id="UP000639403"/>
    </source>
</evidence>
<organism evidence="3 4">
    <name type="scientific">Rhodonia placenta</name>
    <dbReference type="NCBI Taxonomy" id="104341"/>
    <lineage>
        <taxon>Eukaryota</taxon>
        <taxon>Fungi</taxon>
        <taxon>Dikarya</taxon>
        <taxon>Basidiomycota</taxon>
        <taxon>Agaricomycotina</taxon>
        <taxon>Agaricomycetes</taxon>
        <taxon>Polyporales</taxon>
        <taxon>Adustoporiaceae</taxon>
        <taxon>Rhodonia</taxon>
    </lineage>
</organism>
<dbReference type="PANTHER" id="PTHR37271">
    <property type="entry name" value="KARYOGAMY PROTEIN KAR9"/>
    <property type="match status" value="1"/>
</dbReference>
<reference evidence="3" key="2">
    <citation type="journal article" name="Front. Microbiol.">
        <title>Degradative Capacity of Two Strains of Rhodonia placenta: From Phenotype to Genotype.</title>
        <authorList>
            <person name="Kolle M."/>
            <person name="Horta M.A.C."/>
            <person name="Nowrousian M."/>
            <person name="Ohm R.A."/>
            <person name="Benz J.P."/>
            <person name="Pilgard A."/>
        </authorList>
    </citation>
    <scope>NUCLEOTIDE SEQUENCE</scope>
    <source>
        <strain evidence="3">FPRL280</strain>
    </source>
</reference>
<dbReference type="InterPro" id="IPR003108">
    <property type="entry name" value="GAR_dom"/>
</dbReference>
<accession>A0A8H7P0S2</accession>
<feature type="compositionally biased region" description="Polar residues" evidence="1">
    <location>
        <begin position="405"/>
        <end position="414"/>
    </location>
</feature>
<feature type="compositionally biased region" description="Low complexity" evidence="1">
    <location>
        <begin position="607"/>
        <end position="616"/>
    </location>
</feature>
<dbReference type="GO" id="GO:0005938">
    <property type="term" value="C:cell cortex"/>
    <property type="evidence" value="ECO:0007669"/>
    <property type="project" value="TreeGrafter"/>
</dbReference>
<name>A0A8H7P0S2_9APHY</name>
<dbReference type="Proteomes" id="UP000639403">
    <property type="component" value="Unassembled WGS sequence"/>
</dbReference>
<feature type="compositionally biased region" description="Polar residues" evidence="1">
    <location>
        <begin position="309"/>
        <end position="318"/>
    </location>
</feature>
<dbReference type="EMBL" id="JADOXO010000127">
    <property type="protein sequence ID" value="KAF9812620.1"/>
    <property type="molecule type" value="Genomic_DNA"/>
</dbReference>
<gene>
    <name evidence="3" type="ORF">IEO21_06091</name>
</gene>
<reference evidence="3" key="1">
    <citation type="submission" date="2020-11" db="EMBL/GenBank/DDBJ databases">
        <authorList>
            <person name="Koelle M."/>
            <person name="Horta M.A.C."/>
            <person name="Nowrousian M."/>
            <person name="Ohm R.A."/>
            <person name="Benz P."/>
            <person name="Pilgard A."/>
        </authorList>
    </citation>
    <scope>NUCLEOTIDE SEQUENCE</scope>
    <source>
        <strain evidence="3">FPRL280</strain>
    </source>
</reference>
<evidence type="ECO:0000313" key="3">
    <source>
        <dbReference type="EMBL" id="KAF9812620.1"/>
    </source>
</evidence>
<feature type="region of interest" description="Disordered" evidence="1">
    <location>
        <begin position="656"/>
        <end position="717"/>
    </location>
</feature>
<dbReference type="Pfam" id="PF08580">
    <property type="entry name" value="KAR9"/>
    <property type="match status" value="1"/>
</dbReference>
<dbReference type="PANTHER" id="PTHR37271:SF1">
    <property type="entry name" value="KARYOGAMY PROTEIN KAR9"/>
    <property type="match status" value="1"/>
</dbReference>
<feature type="compositionally biased region" description="Polar residues" evidence="1">
    <location>
        <begin position="520"/>
        <end position="529"/>
    </location>
</feature>
<dbReference type="InterPro" id="IPR013889">
    <property type="entry name" value="Karyogamy_KAR9"/>
</dbReference>
<dbReference type="GO" id="GO:0051293">
    <property type="term" value="P:establishment of spindle localization"/>
    <property type="evidence" value="ECO:0007669"/>
    <property type="project" value="TreeGrafter"/>
</dbReference>
<sequence length="851" mass="93396">MRAENVTITANRPMFKWKGKGRSHEDLQLLAISSRMTELSYNISDIQTRIFEIQELRHKSQSATEPSNTTGVIDQSLSSLDERLETVSTGIKSINKSLEPLFERSEKTPTIHEAAPSEEAVILRKHAAMVGEWDALQKEIQVLREELKEDKWLTVFRTVTDQADGMMSSLEKAVNRCQDFIWQVQRQGLEDAISRSSSSSIRSDKSPMNQDMFNSLQESYEAKKKHYMPATTKVLSIIDKGVQDRVTKNGECLRRHAESTQRWRNLKERIARTDSEMEAVHRIYMGGDALSEAGSSTSGTTSKSKSRTKNGLLTSPSIGPTPMKERSPSTNTLSRSISPFRKLARKLTRSTKSPAPTTPVVALKTSSRMPSSEPARTLRHRSSMLNFMGSQPPTPFTPSHKHTHSLTPESSPSSKKLERLEASAQANSTLRSNRPAWNSSTKVEEDERMATLKSSPRRPSVSSTFRSSEDVPPMPPLYPLYYRSASRSSMASSRPWSPVTSSVSTAQSSSTPFSMFRPPSRSQAQTPSLPVSYRPPSRSQTPGLSGFPRTRAKTPSHIPMPSRSHFRSMSTSPSDTSFGPDGLEHRALSPTMRSHTPGGDFSPARPPSRSMIPIPSVQVSAASRPSSAMSDYRPDSSMSFRGYANGARTPDILAAMRSTPRPSVVRNGLPPSSFRDNGSSPRTPGTGSRPPSRAGAATPNEGGKPLHEYGPPNSRDPLDVEIARIANSLPHCLLIERIDPPLRGAPKEGEEIRAQYAFAGPLARKVVACKLTTLARPAAKGVTKKVMCRVGGGASFLSSVFKVSANADTHRMARLALVRDESADVVQSQRCEALGVRVTIGRCILSHSRLV</sequence>
<evidence type="ECO:0000256" key="1">
    <source>
        <dbReference type="SAM" id="MobiDB-lite"/>
    </source>
</evidence>
<feature type="region of interest" description="Disordered" evidence="1">
    <location>
        <begin position="289"/>
        <end position="475"/>
    </location>
</feature>
<dbReference type="GO" id="GO:0030473">
    <property type="term" value="P:nuclear migration along microtubule"/>
    <property type="evidence" value="ECO:0007669"/>
    <property type="project" value="TreeGrafter"/>
</dbReference>
<comment type="caution">
    <text evidence="3">The sequence shown here is derived from an EMBL/GenBank/DDBJ whole genome shotgun (WGS) entry which is preliminary data.</text>
</comment>